<dbReference type="InterPro" id="IPR043034">
    <property type="entry name" value="DNA_pol_alpha_B_N_sf"/>
</dbReference>
<evidence type="ECO:0000256" key="2">
    <source>
        <dbReference type="ARBA" id="ARBA00007299"/>
    </source>
</evidence>
<evidence type="ECO:0000256" key="1">
    <source>
        <dbReference type="ARBA" id="ARBA00004123"/>
    </source>
</evidence>
<proteinExistence type="inferred from homology"/>
<evidence type="ECO:0000313" key="11">
    <source>
        <dbReference type="EMBL" id="OWK49415.1"/>
    </source>
</evidence>
<evidence type="ECO:0000259" key="8">
    <source>
        <dbReference type="Pfam" id="PF04042"/>
    </source>
</evidence>
<organism evidence="11 12">
    <name type="scientific">Lonchura striata</name>
    <name type="common">white-rumped munia</name>
    <dbReference type="NCBI Taxonomy" id="40157"/>
    <lineage>
        <taxon>Eukaryota</taxon>
        <taxon>Metazoa</taxon>
        <taxon>Chordata</taxon>
        <taxon>Craniata</taxon>
        <taxon>Vertebrata</taxon>
        <taxon>Euteleostomi</taxon>
        <taxon>Archelosauria</taxon>
        <taxon>Archosauria</taxon>
        <taxon>Dinosauria</taxon>
        <taxon>Saurischia</taxon>
        <taxon>Theropoda</taxon>
        <taxon>Coelurosauria</taxon>
        <taxon>Aves</taxon>
        <taxon>Neognathae</taxon>
        <taxon>Neoaves</taxon>
        <taxon>Telluraves</taxon>
        <taxon>Australaves</taxon>
        <taxon>Passeriformes</taxon>
        <taxon>Passeroidea</taxon>
        <taxon>Estrildidae</taxon>
        <taxon>Estrildinae</taxon>
        <taxon>Lonchura</taxon>
    </lineage>
</organism>
<comment type="subcellular location">
    <subcellularLocation>
        <location evidence="1 6">Nucleus</location>
    </subcellularLocation>
</comment>
<dbReference type="EMBL" id="MUZQ01001227">
    <property type="protein sequence ID" value="OWK49415.1"/>
    <property type="molecule type" value="Genomic_DNA"/>
</dbReference>
<dbReference type="InterPro" id="IPR016722">
    <property type="entry name" value="DNA_pol_alpha_bsu"/>
</dbReference>
<evidence type="ECO:0000256" key="6">
    <source>
        <dbReference type="PIRNR" id="PIRNR018300"/>
    </source>
</evidence>
<dbReference type="Pfam" id="PF22062">
    <property type="entry name" value="OB_DPOA2"/>
    <property type="match status" value="1"/>
</dbReference>
<sequence>MWVTEGCLVELCLSHRLDPVALANELLAFVTSKDLDLQLTPEGLDAFEHEVLAKRGSRGRRGRDERRGLLHDIHSLQELLDEEQEDELLDAYTTPSKGSQKRSNSTPETPRPKRAAPSRSPYGLFSPSSFSPSVTPSQKYSSRGGRGEVVASLGSGQGLAWRGRGGCGVTIFGHPEQSLSKPYKSMFQKALDVREALAGRVEELGEVLQRHHGLDSFSSAVLPAQEPVTVLGQIGCDGNGKLNTKSVLLVGDREHSGGAEVPLDLSELLEYSLFPGQVVALEGTNSTGRRMVVTKLYEGVPLPFHTPTEPMAEQRMVLVACGPFTPSDSITFEPLSDLLEVVARDRPDVCILFGPFLDAKHEQVESCQLLSPFSDVFRLCLGTIIEGTRSAGSQLVLVPSLRDVSHDFVYPQPPFSFPNLPKEDKARVLLVPEPCTLDIDGVIFGLTSTDLLFHMGAEEISSSSGVSDRFTRILRHILTQRSFYPLYPPSEELNVDFEALAAFAALPVTPDVLVTPSELRFFVKVRNPALSLCPSPVLVPVPVPCACPCPLSVSPVHVPNLVPLKLLEFRFKSPRTVWHVEDFPRRIQDSPPVKQNLGSGIRAWDPPCPGVTLCLR</sequence>
<keyword evidence="4 6" id="KW-0235">DNA replication</keyword>
<dbReference type="InterPro" id="IPR007185">
    <property type="entry name" value="DNA_pol_a/d/e_bsu"/>
</dbReference>
<feature type="region of interest" description="Disordered" evidence="7">
    <location>
        <begin position="92"/>
        <end position="148"/>
    </location>
</feature>
<evidence type="ECO:0000256" key="5">
    <source>
        <dbReference type="ARBA" id="ARBA00023242"/>
    </source>
</evidence>
<comment type="function">
    <text evidence="6">Accessory subunit of the DNA polymerase alpha complex (also known as the alpha DNA polymerase-primase complex) which plays an essential role in the initiation of DNA synthesis.</text>
</comment>
<dbReference type="InterPro" id="IPR013627">
    <property type="entry name" value="Pol_alpha_B_N"/>
</dbReference>
<dbReference type="Pfam" id="PF04042">
    <property type="entry name" value="DNA_pol_E_B"/>
    <property type="match status" value="1"/>
</dbReference>
<feature type="compositionally biased region" description="Polar residues" evidence="7">
    <location>
        <begin position="93"/>
        <end position="108"/>
    </location>
</feature>
<evidence type="ECO:0000256" key="7">
    <source>
        <dbReference type="SAM" id="MobiDB-lite"/>
    </source>
</evidence>
<dbReference type="PIRSF" id="PIRSF018300">
    <property type="entry name" value="DNA_pol_alph_2"/>
    <property type="match status" value="1"/>
</dbReference>
<dbReference type="PANTHER" id="PTHR23061">
    <property type="entry name" value="DNA POLYMERASE 2 ALPHA 70 KDA SUBUNIT"/>
    <property type="match status" value="1"/>
</dbReference>
<accession>A0A218U6X7</accession>
<feature type="domain" description="DNA polymerase alpha/delta/epsilon subunit B" evidence="8">
    <location>
        <begin position="317"/>
        <end position="524"/>
    </location>
</feature>
<dbReference type="AlphaFoldDB" id="A0A218U6X7"/>
<dbReference type="FunFam" id="3.60.21.60:FF:000002">
    <property type="entry name" value="DNA polymerase alpha subunit B"/>
    <property type="match status" value="1"/>
</dbReference>
<feature type="compositionally biased region" description="Low complexity" evidence="7">
    <location>
        <begin position="115"/>
        <end position="137"/>
    </location>
</feature>
<name>A0A218U6X7_9PASE</name>
<protein>
    <recommendedName>
        <fullName evidence="3 6">DNA polymerase alpha subunit B</fullName>
    </recommendedName>
</protein>
<dbReference type="Proteomes" id="UP000197619">
    <property type="component" value="Unassembled WGS sequence"/>
</dbReference>
<feature type="domain" description="DNA polymerase alpha subunit B N-terminal" evidence="9">
    <location>
        <begin position="8"/>
        <end position="54"/>
    </location>
</feature>
<gene>
    <name evidence="11" type="primary">POLA2_0</name>
    <name evidence="11" type="ORF">RLOC_00001455</name>
</gene>
<dbReference type="Pfam" id="PF08418">
    <property type="entry name" value="Pol_alpha_B_N"/>
    <property type="match status" value="1"/>
</dbReference>
<dbReference type="InterPro" id="IPR054300">
    <property type="entry name" value="OB_DPOA2"/>
</dbReference>
<evidence type="ECO:0000259" key="9">
    <source>
        <dbReference type="Pfam" id="PF08418"/>
    </source>
</evidence>
<dbReference type="PANTHER" id="PTHR23061:SF12">
    <property type="entry name" value="DNA POLYMERASE ALPHA SUBUNIT B"/>
    <property type="match status" value="1"/>
</dbReference>
<evidence type="ECO:0000313" key="12">
    <source>
        <dbReference type="Proteomes" id="UP000197619"/>
    </source>
</evidence>
<comment type="caution">
    <text evidence="11">The sequence shown here is derived from an EMBL/GenBank/DDBJ whole genome shotgun (WGS) entry which is preliminary data.</text>
</comment>
<feature type="domain" description="DNA polymerase alpha subunit B OB" evidence="10">
    <location>
        <begin position="194"/>
        <end position="299"/>
    </location>
</feature>
<keyword evidence="5 6" id="KW-0539">Nucleus</keyword>
<reference evidence="11 12" key="1">
    <citation type="submission" date="2017-05" db="EMBL/GenBank/DDBJ databases">
        <title>Genome of assembly of the Bengalese finch, Lonchura striata domestica.</title>
        <authorList>
            <person name="Colquitt B.M."/>
            <person name="Brainard M.S."/>
        </authorList>
    </citation>
    <scope>NUCLEOTIDE SEQUENCE [LARGE SCALE GENOMIC DNA]</scope>
    <source>
        <strain evidence="11">White83orange57</strain>
    </source>
</reference>
<dbReference type="GO" id="GO:0003677">
    <property type="term" value="F:DNA binding"/>
    <property type="evidence" value="ECO:0007669"/>
    <property type="project" value="InterPro"/>
</dbReference>
<evidence type="ECO:0000259" key="10">
    <source>
        <dbReference type="Pfam" id="PF22062"/>
    </source>
</evidence>
<dbReference type="GO" id="GO:0006270">
    <property type="term" value="P:DNA replication initiation"/>
    <property type="evidence" value="ECO:0007669"/>
    <property type="project" value="TreeGrafter"/>
</dbReference>
<dbReference type="GO" id="GO:0005658">
    <property type="term" value="C:alpha DNA polymerase:primase complex"/>
    <property type="evidence" value="ECO:0007669"/>
    <property type="project" value="TreeGrafter"/>
</dbReference>
<dbReference type="Gene3D" id="3.60.21.60">
    <property type="match status" value="1"/>
</dbReference>
<keyword evidence="12" id="KW-1185">Reference proteome</keyword>
<comment type="similarity">
    <text evidence="2 6">Belongs to the DNA polymerase alpha subunit B family.</text>
</comment>
<evidence type="ECO:0000256" key="3">
    <source>
        <dbReference type="ARBA" id="ARBA00018596"/>
    </source>
</evidence>
<dbReference type="Gene3D" id="1.10.8.530">
    <property type="entry name" value="DNA polymerase alpha-primase, subunit B, N-terminal domain"/>
    <property type="match status" value="1"/>
</dbReference>
<evidence type="ECO:0000256" key="4">
    <source>
        <dbReference type="ARBA" id="ARBA00022705"/>
    </source>
</evidence>